<evidence type="ECO:0000313" key="4">
    <source>
        <dbReference type="Proteomes" id="UP000694404"/>
    </source>
</evidence>
<dbReference type="GeneTree" id="ENSGT00410000025556"/>
<feature type="domain" description="WWC1-like helical hairpin" evidence="2">
    <location>
        <begin position="13"/>
        <end position="94"/>
    </location>
</feature>
<feature type="coiled-coil region" evidence="1">
    <location>
        <begin position="31"/>
        <end position="85"/>
    </location>
</feature>
<evidence type="ECO:0000256" key="1">
    <source>
        <dbReference type="SAM" id="Coils"/>
    </source>
</evidence>
<keyword evidence="4" id="KW-1185">Reference proteome</keyword>
<dbReference type="InterPro" id="IPR057747">
    <property type="entry name" value="WWC1_hairpin"/>
</dbReference>
<dbReference type="Ensembl" id="ENSCABT00000009497.1">
    <property type="protein sequence ID" value="ENSCABP00000008660.1"/>
    <property type="gene ID" value="ENSCABG00000006544.1"/>
</dbReference>
<sequence>MPDPNTCIFCFSMANLKIELSKLDSETWPGALDIEKEKLMLINEKEELLKELQFVTPRKRTQDELTHLEAERKRLEEELLSVKSTPSQALAERYICAPRDIWERVGKTDMSSCTHRPFKKVGKDQISDSKKNRQSLSWLL</sequence>
<reference evidence="3" key="1">
    <citation type="submission" date="2025-08" db="UniProtKB">
        <authorList>
            <consortium name="Ensembl"/>
        </authorList>
    </citation>
    <scope>IDENTIFICATION</scope>
</reference>
<reference evidence="3" key="2">
    <citation type="submission" date="2025-09" db="UniProtKB">
        <authorList>
            <consortium name="Ensembl"/>
        </authorList>
    </citation>
    <scope>IDENTIFICATION</scope>
</reference>
<name>A0A8C0GIX6_CHEAB</name>
<evidence type="ECO:0000259" key="2">
    <source>
        <dbReference type="Pfam" id="PF25802"/>
    </source>
</evidence>
<accession>A0A8C0GIX6</accession>
<evidence type="ECO:0000313" key="3">
    <source>
        <dbReference type="Ensembl" id="ENSCABP00000008660.1"/>
    </source>
</evidence>
<keyword evidence="1" id="KW-0175">Coiled coil</keyword>
<dbReference type="Pfam" id="PF25802">
    <property type="entry name" value="WWC1"/>
    <property type="match status" value="1"/>
</dbReference>
<organism evidence="3 4">
    <name type="scientific">Chelonoidis abingdonii</name>
    <name type="common">Abingdon island giant tortoise</name>
    <name type="synonym">Testudo abingdonii</name>
    <dbReference type="NCBI Taxonomy" id="106734"/>
    <lineage>
        <taxon>Eukaryota</taxon>
        <taxon>Metazoa</taxon>
        <taxon>Chordata</taxon>
        <taxon>Craniata</taxon>
        <taxon>Vertebrata</taxon>
        <taxon>Euteleostomi</taxon>
        <taxon>Archelosauria</taxon>
        <taxon>Testudinata</taxon>
        <taxon>Testudines</taxon>
        <taxon>Cryptodira</taxon>
        <taxon>Durocryptodira</taxon>
        <taxon>Testudinoidea</taxon>
        <taxon>Testudinidae</taxon>
        <taxon>Chelonoidis</taxon>
    </lineage>
</organism>
<protein>
    <recommendedName>
        <fullName evidence="2">WWC1-like helical hairpin domain-containing protein</fullName>
    </recommendedName>
</protein>
<dbReference type="Proteomes" id="UP000694404">
    <property type="component" value="Unplaced"/>
</dbReference>
<proteinExistence type="predicted"/>
<dbReference type="AlphaFoldDB" id="A0A8C0GIX6"/>